<dbReference type="FunFam" id="3.30.300.20:FF:000004">
    <property type="entry name" value="GTPase Der"/>
    <property type="match status" value="1"/>
</dbReference>
<feature type="binding site" evidence="8">
    <location>
        <begin position="120"/>
        <end position="123"/>
    </location>
    <ligand>
        <name>GTP</name>
        <dbReference type="ChEBI" id="CHEBI:37565"/>
        <label>1</label>
    </ligand>
</feature>
<evidence type="ECO:0000256" key="3">
    <source>
        <dbReference type="ARBA" id="ARBA00022517"/>
    </source>
</evidence>
<dbReference type="PANTHER" id="PTHR43834">
    <property type="entry name" value="GTPASE DER"/>
    <property type="match status" value="1"/>
</dbReference>
<evidence type="ECO:0000256" key="7">
    <source>
        <dbReference type="ARBA" id="ARBA00032345"/>
    </source>
</evidence>
<dbReference type="Proteomes" id="UP000594464">
    <property type="component" value="Chromosome"/>
</dbReference>
<name>A0A7T0C2U8_9BACT</name>
<dbReference type="GO" id="GO:0005525">
    <property type="term" value="F:GTP binding"/>
    <property type="evidence" value="ECO:0007669"/>
    <property type="project" value="UniProtKB-UniRule"/>
</dbReference>
<feature type="binding site" evidence="8">
    <location>
        <begin position="183"/>
        <end position="190"/>
    </location>
    <ligand>
        <name>GTP</name>
        <dbReference type="ChEBI" id="CHEBI:37565"/>
        <label>2</label>
    </ligand>
</feature>
<feature type="domain" description="EngA-type G" evidence="11">
    <location>
        <begin position="4"/>
        <end position="168"/>
    </location>
</feature>
<evidence type="ECO:0000256" key="9">
    <source>
        <dbReference type="PROSITE-ProRule" id="PRU01049"/>
    </source>
</evidence>
<evidence type="ECO:0000256" key="1">
    <source>
        <dbReference type="ARBA" id="ARBA00008279"/>
    </source>
</evidence>
<dbReference type="InterPro" id="IPR032859">
    <property type="entry name" value="KH_dom-like"/>
</dbReference>
<dbReference type="NCBIfam" id="TIGR00231">
    <property type="entry name" value="small_GTP"/>
    <property type="match status" value="2"/>
</dbReference>
<evidence type="ECO:0000256" key="2">
    <source>
        <dbReference type="ARBA" id="ARBA00020953"/>
    </source>
</evidence>
<feature type="domain" description="EngA-type G" evidence="11">
    <location>
        <begin position="177"/>
        <end position="352"/>
    </location>
</feature>
<comment type="similarity">
    <text evidence="1 8 9 10">Belongs to the TRAFAC class TrmE-Era-EngA-EngB-Septin-like GTPase superfamily. EngA (Der) GTPase family.</text>
</comment>
<comment type="subunit">
    <text evidence="8">Associates with the 50S ribosomal subunit.</text>
</comment>
<dbReference type="InterPro" id="IPR027417">
    <property type="entry name" value="P-loop_NTPase"/>
</dbReference>
<dbReference type="CDD" id="cd01895">
    <property type="entry name" value="EngA2"/>
    <property type="match status" value="1"/>
</dbReference>
<protein>
    <recommendedName>
        <fullName evidence="2 8">GTPase Der</fullName>
    </recommendedName>
    <alternativeName>
        <fullName evidence="7 8">GTP-binding protein EngA</fullName>
    </alternativeName>
</protein>
<dbReference type="HAMAP" id="MF_00195">
    <property type="entry name" value="GTPase_Der"/>
    <property type="match status" value="1"/>
</dbReference>
<feature type="binding site" evidence="8">
    <location>
        <begin position="230"/>
        <end position="234"/>
    </location>
    <ligand>
        <name>GTP</name>
        <dbReference type="ChEBI" id="CHEBI:37565"/>
        <label>2</label>
    </ligand>
</feature>
<feature type="binding site" evidence="8">
    <location>
        <begin position="10"/>
        <end position="17"/>
    </location>
    <ligand>
        <name>GTP</name>
        <dbReference type="ChEBI" id="CHEBI:37565"/>
        <label>1</label>
    </ligand>
</feature>
<dbReference type="GO" id="GO:0042254">
    <property type="term" value="P:ribosome biogenesis"/>
    <property type="evidence" value="ECO:0007669"/>
    <property type="project" value="UniProtKB-KW"/>
</dbReference>
<evidence type="ECO:0000256" key="10">
    <source>
        <dbReference type="RuleBase" id="RU004481"/>
    </source>
</evidence>
<feature type="binding site" evidence="8">
    <location>
        <begin position="295"/>
        <end position="298"/>
    </location>
    <ligand>
        <name>GTP</name>
        <dbReference type="ChEBI" id="CHEBI:37565"/>
        <label>2</label>
    </ligand>
</feature>
<dbReference type="GO" id="GO:0043022">
    <property type="term" value="F:ribosome binding"/>
    <property type="evidence" value="ECO:0007669"/>
    <property type="project" value="TreeGrafter"/>
</dbReference>
<evidence type="ECO:0000259" key="11">
    <source>
        <dbReference type="PROSITE" id="PS51712"/>
    </source>
</evidence>
<organism evidence="12 13">
    <name type="scientific">Candidatus Nitrohelix vancouverensis</name>
    <dbReference type="NCBI Taxonomy" id="2705534"/>
    <lineage>
        <taxon>Bacteria</taxon>
        <taxon>Pseudomonadati</taxon>
        <taxon>Nitrospinota/Tectimicrobiota group</taxon>
        <taxon>Nitrospinota</taxon>
        <taxon>Nitrospinia</taxon>
        <taxon>Nitrospinales</taxon>
        <taxon>Nitrospinaceae</taxon>
        <taxon>Candidatus Nitrohelix</taxon>
    </lineage>
</organism>
<dbReference type="InterPro" id="IPR006073">
    <property type="entry name" value="GTP-bd"/>
</dbReference>
<dbReference type="Gene3D" id="3.40.50.300">
    <property type="entry name" value="P-loop containing nucleotide triphosphate hydrolases"/>
    <property type="match status" value="2"/>
</dbReference>
<dbReference type="InterPro" id="IPR016484">
    <property type="entry name" value="GTPase_Der"/>
</dbReference>
<dbReference type="Pfam" id="PF14714">
    <property type="entry name" value="KH_dom-like"/>
    <property type="match status" value="1"/>
</dbReference>
<dbReference type="SUPFAM" id="SSF52540">
    <property type="entry name" value="P-loop containing nucleoside triphosphate hydrolases"/>
    <property type="match status" value="2"/>
</dbReference>
<dbReference type="PROSITE" id="PS51712">
    <property type="entry name" value="G_ENGA"/>
    <property type="match status" value="2"/>
</dbReference>
<dbReference type="KEGG" id="nva:G3M78_08735"/>
<reference evidence="13" key="1">
    <citation type="submission" date="2020-02" db="EMBL/GenBank/DDBJ databases">
        <title>Genomic and physiological characterization of two novel Nitrospinaceae genera.</title>
        <authorList>
            <person name="Mueller A.J."/>
            <person name="Jung M.-Y."/>
            <person name="Strachan C.R."/>
            <person name="Herbold C.W."/>
            <person name="Kirkegaard R.H."/>
            <person name="Daims H."/>
        </authorList>
    </citation>
    <scope>NUCLEOTIDE SEQUENCE [LARGE SCALE GENOMIC DNA]</scope>
</reference>
<dbReference type="Pfam" id="PF01926">
    <property type="entry name" value="MMR_HSR1"/>
    <property type="match status" value="2"/>
</dbReference>
<sequence>MPAPTVAIVGRANVGKSTLFNRLVKRKTSIVNNVPGVTRDRLYGQSDWLGKTFDVIDTGGFDFDHKTEIELQMIEQARIAETEADVVIVVLDLTMGLTLPDREVVQRLRKAGKSFFVAANKADVSKAMDNLYQFNELGVDNVFPISAEHGTGVADLADAVVGLLPEMEEEDDDPNLIRIAVVGKPNAGKSSLINQLLHSKRCIVSETPGATRDAIDTRLEENGQSYLLVDTAGIRRKGRTREVLQKFAVIMALKALDRCDIALLIIDGEEGITDQDAHIAGYAKDKGRGCIIVLNKWDSLKKQGEGLPAYEKQIKQKLKFLDYAPVIALSALTGDGVSKLLPLVQEVHAQYSKSVPTAQLNDCFEQAIAKNPMSSYRGKFIKMFYATQIRSQPPLIKCFVNFPQGIHFSYQRYLANSLRKRFGFEGTPLKLIFSGKKEGR</sequence>
<dbReference type="CDD" id="cd01894">
    <property type="entry name" value="EngA1"/>
    <property type="match status" value="1"/>
</dbReference>
<feature type="binding site" evidence="8">
    <location>
        <begin position="57"/>
        <end position="61"/>
    </location>
    <ligand>
        <name>GTP</name>
        <dbReference type="ChEBI" id="CHEBI:37565"/>
        <label>1</label>
    </ligand>
</feature>
<comment type="function">
    <text evidence="8 10">GTPase that plays an essential role in the late steps of ribosome biogenesis.</text>
</comment>
<dbReference type="InterPro" id="IPR005225">
    <property type="entry name" value="Small_GTP-bd"/>
</dbReference>
<dbReference type="FunFam" id="3.40.50.300:FF:000040">
    <property type="entry name" value="GTPase Der"/>
    <property type="match status" value="1"/>
</dbReference>
<dbReference type="NCBIfam" id="TIGR03594">
    <property type="entry name" value="GTPase_EngA"/>
    <property type="match status" value="1"/>
</dbReference>
<gene>
    <name evidence="8" type="primary">der</name>
    <name evidence="12" type="ORF">G3M78_08735</name>
</gene>
<evidence type="ECO:0000256" key="4">
    <source>
        <dbReference type="ARBA" id="ARBA00022737"/>
    </source>
</evidence>
<dbReference type="PRINTS" id="PR00326">
    <property type="entry name" value="GTP1OBG"/>
</dbReference>
<dbReference type="InterPro" id="IPR015946">
    <property type="entry name" value="KH_dom-like_a/b"/>
</dbReference>
<evidence type="ECO:0000313" key="12">
    <source>
        <dbReference type="EMBL" id="QPJ65471.1"/>
    </source>
</evidence>
<accession>A0A7T0C2U8</accession>
<keyword evidence="4 10" id="KW-0677">Repeat</keyword>
<evidence type="ECO:0000313" key="13">
    <source>
        <dbReference type="Proteomes" id="UP000594464"/>
    </source>
</evidence>
<evidence type="ECO:0000256" key="8">
    <source>
        <dbReference type="HAMAP-Rule" id="MF_00195"/>
    </source>
</evidence>
<keyword evidence="3 8" id="KW-0690">Ribosome biogenesis</keyword>
<dbReference type="InterPro" id="IPR031166">
    <property type="entry name" value="G_ENGA"/>
</dbReference>
<dbReference type="PIRSF" id="PIRSF006485">
    <property type="entry name" value="GTP-binding_EngA"/>
    <property type="match status" value="1"/>
</dbReference>
<dbReference type="Gene3D" id="3.30.300.20">
    <property type="match status" value="1"/>
</dbReference>
<dbReference type="AlphaFoldDB" id="A0A7T0C2U8"/>
<keyword evidence="5 8" id="KW-0547">Nucleotide-binding</keyword>
<dbReference type="PANTHER" id="PTHR43834:SF6">
    <property type="entry name" value="GTPASE DER"/>
    <property type="match status" value="1"/>
</dbReference>
<proteinExistence type="inferred from homology"/>
<dbReference type="EMBL" id="CP048620">
    <property type="protein sequence ID" value="QPJ65471.1"/>
    <property type="molecule type" value="Genomic_DNA"/>
</dbReference>
<evidence type="ECO:0000256" key="6">
    <source>
        <dbReference type="ARBA" id="ARBA00023134"/>
    </source>
</evidence>
<evidence type="ECO:0000256" key="5">
    <source>
        <dbReference type="ARBA" id="ARBA00022741"/>
    </source>
</evidence>
<keyword evidence="6 8" id="KW-0342">GTP-binding</keyword>